<organism evidence="2 3">
    <name type="scientific">Sorangium cellulosum</name>
    <name type="common">Polyangium cellulosum</name>
    <dbReference type="NCBI Taxonomy" id="56"/>
    <lineage>
        <taxon>Bacteria</taxon>
        <taxon>Pseudomonadati</taxon>
        <taxon>Myxococcota</taxon>
        <taxon>Polyangia</taxon>
        <taxon>Polyangiales</taxon>
        <taxon>Polyangiaceae</taxon>
        <taxon>Sorangium</taxon>
    </lineage>
</organism>
<evidence type="ECO:0000256" key="1">
    <source>
        <dbReference type="SAM" id="SignalP"/>
    </source>
</evidence>
<sequence length="151" mass="15571">MVHKTMLRSTNVGILSLLSALAALLPACGASPAEDLDQAEEGDLSEQTAALGGIVTRHDACAAVRCRDGFLCEEQDGRPVCVPVPPPPPVCETDADCSLVANYCGGCNCNAVPSGEPEPKCTEGEVACLVWPCQGLEAACQAGRCVIANEN</sequence>
<accession>A0A2L0EKL5</accession>
<proteinExistence type="predicted"/>
<evidence type="ECO:0000313" key="2">
    <source>
        <dbReference type="EMBL" id="AUX39829.1"/>
    </source>
</evidence>
<dbReference type="RefSeq" id="WP_234023423.1">
    <property type="nucleotide sequence ID" value="NZ_CP012673.1"/>
</dbReference>
<feature type="chain" id="PRO_5014934181" description="Follistatin-like domain-containing protein" evidence="1">
    <location>
        <begin position="23"/>
        <end position="151"/>
    </location>
</feature>
<feature type="signal peptide" evidence="1">
    <location>
        <begin position="1"/>
        <end position="22"/>
    </location>
</feature>
<evidence type="ECO:0000313" key="3">
    <source>
        <dbReference type="Proteomes" id="UP000238348"/>
    </source>
</evidence>
<dbReference type="Proteomes" id="UP000238348">
    <property type="component" value="Chromosome"/>
</dbReference>
<name>A0A2L0EKL5_SORCE</name>
<dbReference type="EMBL" id="CP012673">
    <property type="protein sequence ID" value="AUX39829.1"/>
    <property type="molecule type" value="Genomic_DNA"/>
</dbReference>
<evidence type="ECO:0008006" key="4">
    <source>
        <dbReference type="Google" id="ProtNLM"/>
    </source>
</evidence>
<gene>
    <name evidence="2" type="ORF">SOCE26_012240</name>
</gene>
<reference evidence="2 3" key="1">
    <citation type="submission" date="2015-09" db="EMBL/GenBank/DDBJ databases">
        <title>Sorangium comparison.</title>
        <authorList>
            <person name="Zaburannyi N."/>
            <person name="Bunk B."/>
            <person name="Overmann J."/>
            <person name="Mueller R."/>
        </authorList>
    </citation>
    <scope>NUCLEOTIDE SEQUENCE [LARGE SCALE GENOMIC DNA]</scope>
    <source>
        <strain evidence="2 3">So ce26</strain>
    </source>
</reference>
<protein>
    <recommendedName>
        <fullName evidence="4">Follistatin-like domain-containing protein</fullName>
    </recommendedName>
</protein>
<dbReference type="AlphaFoldDB" id="A0A2L0EKL5"/>
<keyword evidence="1" id="KW-0732">Signal</keyword>